<dbReference type="OrthoDB" id="3692795at2"/>
<keyword evidence="2" id="KW-1185">Reference proteome</keyword>
<name>A0A4V3I9K5_9MICO</name>
<dbReference type="AlphaFoldDB" id="A0A4V3I9K5"/>
<accession>A0A4V3I9K5</accession>
<dbReference type="PANTHER" id="PTHR12697:SF5">
    <property type="entry name" value="DEOXYHYPUSINE HYDROXYLASE"/>
    <property type="match status" value="1"/>
</dbReference>
<dbReference type="Gene3D" id="1.25.10.10">
    <property type="entry name" value="Leucine-rich Repeat Variant"/>
    <property type="match status" value="1"/>
</dbReference>
<dbReference type="GO" id="GO:0016491">
    <property type="term" value="F:oxidoreductase activity"/>
    <property type="evidence" value="ECO:0007669"/>
    <property type="project" value="TreeGrafter"/>
</dbReference>
<dbReference type="Proteomes" id="UP000298488">
    <property type="component" value="Unassembled WGS sequence"/>
</dbReference>
<dbReference type="SUPFAM" id="SSF48371">
    <property type="entry name" value="ARM repeat"/>
    <property type="match status" value="1"/>
</dbReference>
<comment type="caution">
    <text evidence="1">The sequence shown here is derived from an EMBL/GenBank/DDBJ whole genome shotgun (WGS) entry which is preliminary data.</text>
</comment>
<gene>
    <name evidence="1" type="ORF">E3N84_07090</name>
</gene>
<evidence type="ECO:0000313" key="1">
    <source>
        <dbReference type="EMBL" id="TFB79828.1"/>
    </source>
</evidence>
<evidence type="ECO:0000313" key="2">
    <source>
        <dbReference type="Proteomes" id="UP000298488"/>
    </source>
</evidence>
<reference evidence="1 2" key="1">
    <citation type="submission" date="2019-03" db="EMBL/GenBank/DDBJ databases">
        <title>Genomics of glacier-inhabiting Cryobacterium strains.</title>
        <authorList>
            <person name="Liu Q."/>
            <person name="Xin Y.-H."/>
        </authorList>
    </citation>
    <scope>NUCLEOTIDE SEQUENCE [LARGE SCALE GENOMIC DNA]</scope>
    <source>
        <strain evidence="1 2">CGMCC 1.10440</strain>
    </source>
</reference>
<proteinExistence type="predicted"/>
<dbReference type="InterPro" id="IPR011989">
    <property type="entry name" value="ARM-like"/>
</dbReference>
<dbReference type="PANTHER" id="PTHR12697">
    <property type="entry name" value="PBS LYASE HEAT-LIKE PROTEIN"/>
    <property type="match status" value="1"/>
</dbReference>
<protein>
    <submittedName>
        <fullName evidence="1">HEAT repeat domain-containing protein</fullName>
    </submittedName>
</protein>
<dbReference type="InterPro" id="IPR016024">
    <property type="entry name" value="ARM-type_fold"/>
</dbReference>
<dbReference type="EMBL" id="SOFI01000003">
    <property type="protein sequence ID" value="TFB79828.1"/>
    <property type="molecule type" value="Genomic_DNA"/>
</dbReference>
<sequence>MMGAAPAPGESEIMRELAEVGYEVESVADLRTSGVRYRDAIPALLSGLQRTQDPKVKGEIVRALSVPWAKPAATGPLIEEFKQVEDETGMGLRWTVGNALEVLWDDARFEELVALVLDESFGKAREMVVLGLGRSKKPEAGSVAIELLDDPVVSGHAVKALRKLKDPRARKGLERMLDDDRAWVRKEAQRALTALG</sequence>
<organism evidence="1 2">
    <name type="scientific">Terrimesophilobacter mesophilus</name>
    <dbReference type="NCBI Taxonomy" id="433647"/>
    <lineage>
        <taxon>Bacteria</taxon>
        <taxon>Bacillati</taxon>
        <taxon>Actinomycetota</taxon>
        <taxon>Actinomycetes</taxon>
        <taxon>Micrococcales</taxon>
        <taxon>Microbacteriaceae</taxon>
        <taxon>Terrimesophilobacter</taxon>
    </lineage>
</organism>
<dbReference type="Pfam" id="PF13646">
    <property type="entry name" value="HEAT_2"/>
    <property type="match status" value="1"/>
</dbReference>